<keyword evidence="3" id="KW-1185">Reference proteome</keyword>
<feature type="domain" description="BTB" evidence="1">
    <location>
        <begin position="21"/>
        <end position="52"/>
    </location>
</feature>
<dbReference type="Gene3D" id="3.30.710.10">
    <property type="entry name" value="Potassium Channel Kv1.1, Chain A"/>
    <property type="match status" value="1"/>
</dbReference>
<dbReference type="SUPFAM" id="SSF54695">
    <property type="entry name" value="POZ domain"/>
    <property type="match status" value="1"/>
</dbReference>
<dbReference type="InterPro" id="IPR011333">
    <property type="entry name" value="SKP1/BTB/POZ_sf"/>
</dbReference>
<gene>
    <name evidence="2" type="ORF">KHLLAP_LOCUS1331</name>
</gene>
<dbReference type="CDD" id="cd18186">
    <property type="entry name" value="BTB_POZ_ZBTB_KLHL-like"/>
    <property type="match status" value="1"/>
</dbReference>
<accession>A0AAI8V9P1</accession>
<sequence length="59" mass="6888">MADKEEKPNIYSNCDERLLISGILSDVKVICGDKTWNLHKTIICIRCPYFEKPLWAIMM</sequence>
<evidence type="ECO:0000259" key="1">
    <source>
        <dbReference type="Pfam" id="PF00651"/>
    </source>
</evidence>
<dbReference type="AlphaFoldDB" id="A0AAI8V9P1"/>
<dbReference type="Pfam" id="PF00651">
    <property type="entry name" value="BTB"/>
    <property type="match status" value="1"/>
</dbReference>
<comment type="caution">
    <text evidence="2">The sequence shown here is derived from an EMBL/GenBank/DDBJ whole genome shotgun (WGS) entry which is preliminary data.</text>
</comment>
<reference evidence="2" key="1">
    <citation type="submission" date="2023-10" db="EMBL/GenBank/DDBJ databases">
        <authorList>
            <person name="Hackl T."/>
        </authorList>
    </citation>
    <scope>NUCLEOTIDE SEQUENCE</scope>
</reference>
<evidence type="ECO:0000313" key="3">
    <source>
        <dbReference type="Proteomes" id="UP001295740"/>
    </source>
</evidence>
<dbReference type="Proteomes" id="UP001295740">
    <property type="component" value="Unassembled WGS sequence"/>
</dbReference>
<protein>
    <submittedName>
        <fullName evidence="2">Uu.00g037160.m01.CDS01</fullName>
    </submittedName>
</protein>
<dbReference type="EMBL" id="CAUWAG010000003">
    <property type="protein sequence ID" value="CAJ2500863.1"/>
    <property type="molecule type" value="Genomic_DNA"/>
</dbReference>
<name>A0AAI8V9P1_9PEZI</name>
<organism evidence="2 3">
    <name type="scientific">Anthostomella pinea</name>
    <dbReference type="NCBI Taxonomy" id="933095"/>
    <lineage>
        <taxon>Eukaryota</taxon>
        <taxon>Fungi</taxon>
        <taxon>Dikarya</taxon>
        <taxon>Ascomycota</taxon>
        <taxon>Pezizomycotina</taxon>
        <taxon>Sordariomycetes</taxon>
        <taxon>Xylariomycetidae</taxon>
        <taxon>Xylariales</taxon>
        <taxon>Xylariaceae</taxon>
        <taxon>Anthostomella</taxon>
    </lineage>
</organism>
<evidence type="ECO:0000313" key="2">
    <source>
        <dbReference type="EMBL" id="CAJ2500863.1"/>
    </source>
</evidence>
<proteinExistence type="predicted"/>
<dbReference type="InterPro" id="IPR000210">
    <property type="entry name" value="BTB/POZ_dom"/>
</dbReference>